<dbReference type="Pfam" id="PF13515">
    <property type="entry name" value="FUSC_2"/>
    <property type="match status" value="1"/>
</dbReference>
<organism evidence="9 10">
    <name type="scientific">Cryomorpha ignava</name>
    <dbReference type="NCBI Taxonomy" id="101383"/>
    <lineage>
        <taxon>Bacteria</taxon>
        <taxon>Pseudomonadati</taxon>
        <taxon>Bacteroidota</taxon>
        <taxon>Flavobacteriia</taxon>
        <taxon>Flavobacteriales</taxon>
        <taxon>Cryomorphaceae</taxon>
        <taxon>Cryomorpha</taxon>
    </lineage>
</organism>
<keyword evidence="5 7" id="KW-0472">Membrane</keyword>
<evidence type="ECO:0000259" key="8">
    <source>
        <dbReference type="Pfam" id="PF13515"/>
    </source>
</evidence>
<name>A0A7K3WXK8_9FLAO</name>
<evidence type="ECO:0000313" key="9">
    <source>
        <dbReference type="EMBL" id="NEN25841.1"/>
    </source>
</evidence>
<dbReference type="PANTHER" id="PTHR30509">
    <property type="entry name" value="P-HYDROXYBENZOIC ACID EFFLUX PUMP SUBUNIT-RELATED"/>
    <property type="match status" value="1"/>
</dbReference>
<dbReference type="GO" id="GO:0005886">
    <property type="term" value="C:plasma membrane"/>
    <property type="evidence" value="ECO:0007669"/>
    <property type="project" value="UniProtKB-SubCell"/>
</dbReference>
<evidence type="ECO:0000256" key="6">
    <source>
        <dbReference type="ARBA" id="ARBA00043993"/>
    </source>
</evidence>
<comment type="caution">
    <text evidence="9">The sequence shown here is derived from an EMBL/GenBank/DDBJ whole genome shotgun (WGS) entry which is preliminary data.</text>
</comment>
<feature type="domain" description="Integral membrane bound transporter" evidence="8">
    <location>
        <begin position="38"/>
        <end position="159"/>
    </location>
</feature>
<dbReference type="EMBL" id="JAAGVY010000090">
    <property type="protein sequence ID" value="NEN25841.1"/>
    <property type="molecule type" value="Genomic_DNA"/>
</dbReference>
<feature type="transmembrane region" description="Helical" evidence="7">
    <location>
        <begin position="24"/>
        <end position="45"/>
    </location>
</feature>
<proteinExistence type="inferred from homology"/>
<feature type="transmembrane region" description="Helical" evidence="7">
    <location>
        <begin position="146"/>
        <end position="164"/>
    </location>
</feature>
<feature type="transmembrane region" description="Helical" evidence="7">
    <location>
        <begin position="51"/>
        <end position="69"/>
    </location>
</feature>
<evidence type="ECO:0000256" key="7">
    <source>
        <dbReference type="SAM" id="Phobius"/>
    </source>
</evidence>
<accession>A0A7K3WXK8</accession>
<keyword evidence="4 7" id="KW-1133">Transmembrane helix</keyword>
<evidence type="ECO:0000256" key="3">
    <source>
        <dbReference type="ARBA" id="ARBA00022692"/>
    </source>
</evidence>
<dbReference type="Proteomes" id="UP000486602">
    <property type="component" value="Unassembled WGS sequence"/>
</dbReference>
<gene>
    <name evidence="9" type="ORF">G3O08_20330</name>
</gene>
<evidence type="ECO:0000256" key="5">
    <source>
        <dbReference type="ARBA" id="ARBA00023136"/>
    </source>
</evidence>
<sequence>MNSTLKKTINKIPKAIKKDKTRDAVRLALQSGLAAGITFLVMKYFSLPEVFLAVLSAVLVIEPSIGNTIAHSKGRILATVVGCLIGFGLVSAIPYGYATVISISVTVALINLIVGFKPQWRYGIVGAAAIAIGSESDALETSIDRLIAIGIGIVVGFLISLVVWPDKASQRARMHLRKALNAACERFEIALDNTTRSEKKDSDNVADNFHTNLGNAKGSAEAIQWENSDQIHELIRATEKLYNSILIIHRVSQSAASDILAKGADIEEKASEIKDSANKIISAVVNDEEVTESQMTAFKELVEKTKKEVVTKNGEDDDQMFRNAFIFGITEIKESLDVLKDY</sequence>
<evidence type="ECO:0000256" key="2">
    <source>
        <dbReference type="ARBA" id="ARBA00022475"/>
    </source>
</evidence>
<keyword evidence="10" id="KW-1185">Reference proteome</keyword>
<dbReference type="InterPro" id="IPR049453">
    <property type="entry name" value="Memb_transporter_dom"/>
</dbReference>
<reference evidence="9 10" key="1">
    <citation type="submission" date="2020-02" db="EMBL/GenBank/DDBJ databases">
        <title>Out from the shadows clarifying the taxonomy of the family Cryomorphaceae and related taxa by utilizing the GTDB taxonomic framework.</title>
        <authorList>
            <person name="Bowman J.P."/>
        </authorList>
    </citation>
    <scope>NUCLEOTIDE SEQUENCE [LARGE SCALE GENOMIC DNA]</scope>
    <source>
        <strain evidence="9 10">QSSC 1-22</strain>
    </source>
</reference>
<keyword evidence="2" id="KW-1003">Cell membrane</keyword>
<dbReference type="RefSeq" id="WP_163287286.1">
    <property type="nucleotide sequence ID" value="NZ_JAAGVY010000090.1"/>
</dbReference>
<keyword evidence="3 7" id="KW-0812">Transmembrane</keyword>
<feature type="transmembrane region" description="Helical" evidence="7">
    <location>
        <begin position="76"/>
        <end position="97"/>
    </location>
</feature>
<evidence type="ECO:0000256" key="1">
    <source>
        <dbReference type="ARBA" id="ARBA00004651"/>
    </source>
</evidence>
<protein>
    <recommendedName>
        <fullName evidence="8">Integral membrane bound transporter domain-containing protein</fullName>
    </recommendedName>
</protein>
<dbReference type="AlphaFoldDB" id="A0A7K3WXK8"/>
<comment type="similarity">
    <text evidence="6">Belongs to the YccS/YhfK family.</text>
</comment>
<evidence type="ECO:0000313" key="10">
    <source>
        <dbReference type="Proteomes" id="UP000486602"/>
    </source>
</evidence>
<comment type="subcellular location">
    <subcellularLocation>
        <location evidence="1">Cell membrane</location>
        <topology evidence="1">Multi-pass membrane protein</topology>
    </subcellularLocation>
</comment>
<evidence type="ECO:0000256" key="4">
    <source>
        <dbReference type="ARBA" id="ARBA00022989"/>
    </source>
</evidence>
<dbReference type="PANTHER" id="PTHR30509:SF9">
    <property type="entry name" value="MULTIDRUG RESISTANCE PROTEIN MDTO"/>
    <property type="match status" value="1"/>
</dbReference>